<gene>
    <name evidence="2" type="ORF">M977_01185</name>
</gene>
<reference evidence="2 3" key="1">
    <citation type="submission" date="2016-04" db="EMBL/GenBank/DDBJ databases">
        <title>ATOL: Assembling a taxonomically balanced genome-scale reconstruction of the evolutionary history of the Enterobacteriaceae.</title>
        <authorList>
            <person name="Plunkett G.III."/>
            <person name="Neeno-Eckwall E.C."/>
            <person name="Glasner J.D."/>
            <person name="Perna N.T."/>
        </authorList>
    </citation>
    <scope>NUCLEOTIDE SEQUENCE [LARGE SCALE GENOMIC DNA]</scope>
    <source>
        <strain evidence="2 3">ATCC 51604</strain>
    </source>
</reference>
<dbReference type="PATRIC" id="fig|1354253.4.peg.1209"/>
<dbReference type="Proteomes" id="UP000078504">
    <property type="component" value="Unassembled WGS sequence"/>
</dbReference>
<dbReference type="AlphaFoldDB" id="A0A1B7I3Z8"/>
<dbReference type="EMBL" id="LXEP01000008">
    <property type="protein sequence ID" value="OAT23035.1"/>
    <property type="molecule type" value="Genomic_DNA"/>
</dbReference>
<protein>
    <recommendedName>
        <fullName evidence="4">Fimbrial-type adhesion domain-containing protein</fullName>
    </recommendedName>
</protein>
<comment type="caution">
    <text evidence="2">The sequence shown here is derived from an EMBL/GenBank/DDBJ whole genome shotgun (WGS) entry which is preliminary data.</text>
</comment>
<feature type="signal peptide" evidence="1">
    <location>
        <begin position="1"/>
        <end position="25"/>
    </location>
</feature>
<evidence type="ECO:0000313" key="3">
    <source>
        <dbReference type="Proteomes" id="UP000078504"/>
    </source>
</evidence>
<name>A0A1B7I3Z8_9ENTR</name>
<proteinExistence type="predicted"/>
<feature type="chain" id="PRO_5008593731" description="Fimbrial-type adhesion domain-containing protein" evidence="1">
    <location>
        <begin position="26"/>
        <end position="155"/>
    </location>
</feature>
<evidence type="ECO:0000256" key="1">
    <source>
        <dbReference type="SAM" id="SignalP"/>
    </source>
</evidence>
<evidence type="ECO:0008006" key="4">
    <source>
        <dbReference type="Google" id="ProtNLM"/>
    </source>
</evidence>
<organism evidence="2 3">
    <name type="scientific">Buttiauxella gaviniae ATCC 51604</name>
    <dbReference type="NCBI Taxonomy" id="1354253"/>
    <lineage>
        <taxon>Bacteria</taxon>
        <taxon>Pseudomonadati</taxon>
        <taxon>Pseudomonadota</taxon>
        <taxon>Gammaproteobacteria</taxon>
        <taxon>Enterobacterales</taxon>
        <taxon>Enterobacteriaceae</taxon>
        <taxon>Buttiauxella</taxon>
    </lineage>
</organism>
<keyword evidence="1" id="KW-0732">Signal</keyword>
<evidence type="ECO:0000313" key="2">
    <source>
        <dbReference type="EMBL" id="OAT23035.1"/>
    </source>
</evidence>
<sequence>MLNSIKGTQLIILSVLLGIAPPLLACPDMQGSYGTENGGIHFYLQTNRIKEFKAVIDIADYPLTIRSAVFVSEEDRHAQPYQPLPDCTLSIDGFGYLLPHNKGQILRLHFDSQDFEKIFNTSYILKLSDAPSENLGVNKTSLIIPVKILTTLNNH</sequence>
<accession>A0A1B7I3Z8</accession>
<dbReference type="RefSeq" id="WP_064513095.1">
    <property type="nucleotide sequence ID" value="NZ_LXEP01000008.1"/>
</dbReference>